<feature type="transmembrane region" description="Helical" evidence="8">
    <location>
        <begin position="144"/>
        <end position="164"/>
    </location>
</feature>
<comment type="subcellular location">
    <subcellularLocation>
        <location evidence="1">Cell membrane</location>
        <topology evidence="1">Multi-pass membrane protein</topology>
    </subcellularLocation>
</comment>
<dbReference type="PANTHER" id="PTHR32024">
    <property type="entry name" value="TRK SYSTEM POTASSIUM UPTAKE PROTEIN TRKG-RELATED"/>
    <property type="match status" value="1"/>
</dbReference>
<accession>A0A940P809</accession>
<dbReference type="InterPro" id="IPR003445">
    <property type="entry name" value="Cat_transpt"/>
</dbReference>
<keyword evidence="6" id="KW-0406">Ion transport</keyword>
<evidence type="ECO:0000256" key="4">
    <source>
        <dbReference type="ARBA" id="ARBA00022692"/>
    </source>
</evidence>
<proteinExistence type="predicted"/>
<keyword evidence="7 8" id="KW-0472">Membrane</keyword>
<evidence type="ECO:0000256" key="6">
    <source>
        <dbReference type="ARBA" id="ARBA00023065"/>
    </source>
</evidence>
<dbReference type="Proteomes" id="UP000674938">
    <property type="component" value="Unassembled WGS sequence"/>
</dbReference>
<evidence type="ECO:0000256" key="3">
    <source>
        <dbReference type="ARBA" id="ARBA00022475"/>
    </source>
</evidence>
<dbReference type="AlphaFoldDB" id="A0A940P809"/>
<keyword evidence="2" id="KW-0813">Transport</keyword>
<dbReference type="EMBL" id="JAEEGA010000014">
    <property type="protein sequence ID" value="MBP1043072.1"/>
    <property type="molecule type" value="Genomic_DNA"/>
</dbReference>
<comment type="caution">
    <text evidence="9">The sequence shown here is derived from an EMBL/GenBank/DDBJ whole genome shotgun (WGS) entry which is preliminary data.</text>
</comment>
<keyword evidence="4 8" id="KW-0812">Transmembrane</keyword>
<reference evidence="9" key="1">
    <citation type="submission" date="2020-12" db="EMBL/GenBank/DDBJ databases">
        <title>Vagococcus allomyrinae sp. nov. and Enterococcus lavae sp. nov., isolated from the larvae of Allomyrina dichotoma.</title>
        <authorList>
            <person name="Lee S.D."/>
        </authorList>
    </citation>
    <scope>NUCLEOTIDE SEQUENCE</scope>
    <source>
        <strain evidence="9">BWB3-3</strain>
    </source>
</reference>
<feature type="transmembrane region" description="Helical" evidence="8">
    <location>
        <begin position="205"/>
        <end position="226"/>
    </location>
</feature>
<feature type="transmembrane region" description="Helical" evidence="8">
    <location>
        <begin position="25"/>
        <end position="45"/>
    </location>
</feature>
<sequence>MAKRRFFYGYKRDFARFLSTHLSSIQLIVIYYVILTIISFVLLKLPFFRHADVHTTLLDDLFMAISTVSVTGLSTFNINEVFNDRGVILLEVLFQVGGLGIMMVSTFFFIVSRRKISLKQRQLIMTDMNQPKLSGIVRLIRTTLAILLWIQLIFGGIFSVHFYLSNHHATIRDAIFYGFYQSISAVTNSGFDVTGASLTPYAEDYFFIICIIILIIIGGIGFPVIMEMKEWLFFKKKRRGYPFRFSLFSKLAIGAFLILFIIGTLLIYLLERQHLFADMGESHRWITSMFYSMTTRNAGLQMNSLTDFQTPTLLVFSTLMFIGCSPSSVGGGVRTTTVAIVVLYMFSFIKSEEKISIFGRRISEEDIKKAIVVFNLSLLMCFFSVMTLAATEKHSLISIVVEVASAFGTTGLSMGITGDLSVTGKIIIAALMFIGRVGMLYTLMLFVPKEMQDKGYLYPTEKIIIG</sequence>
<dbReference type="RefSeq" id="WP_209530885.1">
    <property type="nucleotide sequence ID" value="NZ_JAEEGA010000014.1"/>
</dbReference>
<feature type="transmembrane region" description="Helical" evidence="8">
    <location>
        <begin position="247"/>
        <end position="270"/>
    </location>
</feature>
<name>A0A940P809_9ENTE</name>
<organism evidence="9 10">
    <name type="scientific">Vagococcus allomyrinae</name>
    <dbReference type="NCBI Taxonomy" id="2794353"/>
    <lineage>
        <taxon>Bacteria</taxon>
        <taxon>Bacillati</taxon>
        <taxon>Bacillota</taxon>
        <taxon>Bacilli</taxon>
        <taxon>Lactobacillales</taxon>
        <taxon>Enterococcaceae</taxon>
        <taxon>Vagococcus</taxon>
    </lineage>
</organism>
<feature type="transmembrane region" description="Helical" evidence="8">
    <location>
        <begin position="329"/>
        <end position="349"/>
    </location>
</feature>
<gene>
    <name evidence="9" type="ORF">I6N95_18815</name>
</gene>
<keyword evidence="5 8" id="KW-1133">Transmembrane helix</keyword>
<evidence type="ECO:0000313" key="10">
    <source>
        <dbReference type="Proteomes" id="UP000674938"/>
    </source>
</evidence>
<feature type="transmembrane region" description="Helical" evidence="8">
    <location>
        <begin position="370"/>
        <end position="390"/>
    </location>
</feature>
<dbReference type="PANTHER" id="PTHR32024:SF4">
    <property type="entry name" value="KTR SYSTEM POTASSIUM UPTAKE PROTEIN D"/>
    <property type="match status" value="1"/>
</dbReference>
<evidence type="ECO:0000256" key="7">
    <source>
        <dbReference type="ARBA" id="ARBA00023136"/>
    </source>
</evidence>
<keyword evidence="10" id="KW-1185">Reference proteome</keyword>
<protein>
    <submittedName>
        <fullName evidence="9">TrkH family potassium uptake protein</fullName>
    </submittedName>
</protein>
<dbReference type="GO" id="GO:0005886">
    <property type="term" value="C:plasma membrane"/>
    <property type="evidence" value="ECO:0007669"/>
    <property type="project" value="UniProtKB-SubCell"/>
</dbReference>
<dbReference type="Pfam" id="PF02386">
    <property type="entry name" value="TrkH"/>
    <property type="match status" value="1"/>
</dbReference>
<evidence type="ECO:0000313" key="9">
    <source>
        <dbReference type="EMBL" id="MBP1043072.1"/>
    </source>
</evidence>
<keyword evidence="3" id="KW-1003">Cell membrane</keyword>
<evidence type="ECO:0000256" key="8">
    <source>
        <dbReference type="SAM" id="Phobius"/>
    </source>
</evidence>
<dbReference type="GO" id="GO:0008324">
    <property type="term" value="F:monoatomic cation transmembrane transporter activity"/>
    <property type="evidence" value="ECO:0007669"/>
    <property type="project" value="InterPro"/>
</dbReference>
<evidence type="ECO:0000256" key="1">
    <source>
        <dbReference type="ARBA" id="ARBA00004651"/>
    </source>
</evidence>
<feature type="transmembrane region" description="Helical" evidence="8">
    <location>
        <begin position="88"/>
        <end position="111"/>
    </location>
</feature>
<evidence type="ECO:0000256" key="2">
    <source>
        <dbReference type="ARBA" id="ARBA00022448"/>
    </source>
</evidence>
<evidence type="ECO:0000256" key="5">
    <source>
        <dbReference type="ARBA" id="ARBA00022989"/>
    </source>
</evidence>
<dbReference type="GO" id="GO:0030001">
    <property type="term" value="P:metal ion transport"/>
    <property type="evidence" value="ECO:0007669"/>
    <property type="project" value="UniProtKB-ARBA"/>
</dbReference>
<feature type="transmembrane region" description="Helical" evidence="8">
    <location>
        <begin position="426"/>
        <end position="447"/>
    </location>
</feature>